<accession>A0A6G1VSW1</accession>
<evidence type="ECO:0000313" key="1">
    <source>
        <dbReference type="EMBL" id="MQP15721.1"/>
    </source>
</evidence>
<dbReference type="AlphaFoldDB" id="A0A6G1VSW1"/>
<reference evidence="1 2" key="1">
    <citation type="submission" date="2019-09" db="EMBL/GenBank/DDBJ databases">
        <title>Distinct polysaccharide growth profiles of human intestinal Prevotella copri isolates.</title>
        <authorList>
            <person name="Fehlner-Peach H."/>
            <person name="Magnabosco C."/>
            <person name="Raghavan V."/>
            <person name="Scher J.U."/>
            <person name="Tett A."/>
            <person name="Cox L.M."/>
            <person name="Gottsegen C."/>
            <person name="Watters A."/>
            <person name="Wiltshire- Gordon J.D."/>
            <person name="Segata N."/>
            <person name="Bonneau R."/>
            <person name="Littman D.R."/>
        </authorList>
    </citation>
    <scope>NUCLEOTIDE SEQUENCE [LARGE SCALE GENOMIC DNA]</scope>
    <source>
        <strain evidence="2">iAA917</strain>
    </source>
</reference>
<dbReference type="EMBL" id="VZAH01000156">
    <property type="protein sequence ID" value="MQP15721.1"/>
    <property type="molecule type" value="Genomic_DNA"/>
</dbReference>
<name>A0A6G1VSW1_9BACT</name>
<sequence>MSKALLIKSYTDITTGTQGQWNELTMARSYIQGIETGKILENLSADKLGSLISGVPTPWARAKLFKFALQTLAAPDPNIQKSGLQQYYELLLGEWKGLLAVIALYPDRIRFSQPVVMDARGDDYDIASAFGRMLFEDKDVWSNQDLLQKDPATQPFIQLIYYRNHLVGGTSPLTGVFAGISYDNLGSDASDINWYRDGKFEDPTNYLDPEQVQKVYLFVKNLNGNLADFEKKINSQRGNKPNVDLNGFKDMSRDWEQKLLSRGGNNLRDKGPIAKYSNLECPFSILFDSNVPVYLKPDYTFTYTNNGEYQLIGDIQKLLSEDKYVIGFQEDAAARPKLSDAPVFYLSVKDLKDGSVSYFSLPLSEKGVDIFKNSLSGLLGYSEGSNTSLTGVITDAGQLAVTLIVEIDGQKVTLNTREYEIDWITDQGRVIMWPNFVSEKWNKYYLYSEFTADAKEQFLPIFKWGGEFLKNIDGEFWTGDYEPAPDQEKLVDVKKLVTYPAGQGENLPKYNIVGADKPLAGLSVSVKDTGKEVHAGFLIFRPQVIEDRTAFEMRGTATVGIDFGSNNTCVYYNEDNKGATPVHFENYRSVLVGRENNDPKAIAENNELLFFTNYSSNNGQTKSWLHEHDNRYNCYNESLEVAGGVPVNRPNVLVKKMDQYEITTQAGILHYNMKWLDDDKGKQKKGAFLKSIWLQTCAYLYTNKIKPTMLEWSCPGSMMEADINELDKIYNSLCKLTPIVGAKTTLAYHQNAVTEAEAVCSYALSQNFGLNSNNMFLGIDVGGSTSDILLLAKDSDNGNKATLYRESSVRLAAGVFFNAVIKSDTFRQALLSFHEGHKTNVYVSNIKEILTEPSKAPYFLNSIFDQLKTTEDYEEFYSSIDVNAKFVFTIPAYVTGMLLYYSGMLIGKTIKAEHLERVSRVDVLSFGKGGRLFHWLINSAGVRATREYYADCLNAGVRLVVGKELDVVYRDEIAEDNKAEVAKGLCDPKELEKKTFSSESDICGESGVKYIMANGAPKELQAEDELTGDYFANEMNNFDFSGIENFEKFMNIFLDFVSVKTHLYPQADNALRSDLADLPNRIASYICNNDTEYRKARNSEDGSFHYHQPLIIAEGVCFLDTLIKKVFDQ</sequence>
<gene>
    <name evidence="1" type="ORF">F7D25_15240</name>
</gene>
<dbReference type="OrthoDB" id="599796at2"/>
<proteinExistence type="predicted"/>
<evidence type="ECO:0000313" key="2">
    <source>
        <dbReference type="Proteomes" id="UP000477980"/>
    </source>
</evidence>
<organism evidence="1 2">
    <name type="scientific">Segatella copri</name>
    <dbReference type="NCBI Taxonomy" id="165179"/>
    <lineage>
        <taxon>Bacteria</taxon>
        <taxon>Pseudomonadati</taxon>
        <taxon>Bacteroidota</taxon>
        <taxon>Bacteroidia</taxon>
        <taxon>Bacteroidales</taxon>
        <taxon>Prevotellaceae</taxon>
        <taxon>Segatella</taxon>
    </lineage>
</organism>
<comment type="caution">
    <text evidence="1">The sequence shown here is derived from an EMBL/GenBank/DDBJ whole genome shotgun (WGS) entry which is preliminary data.</text>
</comment>
<dbReference type="Proteomes" id="UP000477980">
    <property type="component" value="Unassembled WGS sequence"/>
</dbReference>
<protein>
    <submittedName>
        <fullName evidence="1">Uncharacterized protein</fullName>
    </submittedName>
</protein>
<dbReference type="RefSeq" id="WP_153090134.1">
    <property type="nucleotide sequence ID" value="NZ_VZAH01000156.1"/>
</dbReference>